<keyword evidence="2" id="KW-0479">Metal-binding</keyword>
<dbReference type="SUPFAM" id="SSF57756">
    <property type="entry name" value="Retrovirus zinc finger-like domains"/>
    <property type="match status" value="1"/>
</dbReference>
<keyword evidence="1" id="KW-0645">Protease</keyword>
<reference evidence="9" key="1">
    <citation type="journal article" date="2022" name="Int. J. Mol. Sci.">
        <title>Draft Genome of Tanacetum Coccineum: Genomic Comparison of Closely Related Tanacetum-Family Plants.</title>
        <authorList>
            <person name="Yamashiro T."/>
            <person name="Shiraishi A."/>
            <person name="Nakayama K."/>
            <person name="Satake H."/>
        </authorList>
    </citation>
    <scope>NUCLEOTIDE SEQUENCE</scope>
</reference>
<dbReference type="SUPFAM" id="SSF53098">
    <property type="entry name" value="Ribonuclease H-like"/>
    <property type="match status" value="1"/>
</dbReference>
<dbReference type="InterPro" id="IPR013103">
    <property type="entry name" value="RVT_2"/>
</dbReference>
<keyword evidence="4" id="KW-0862">Zinc</keyword>
<evidence type="ECO:0000259" key="8">
    <source>
        <dbReference type="PROSITE" id="PS50994"/>
    </source>
</evidence>
<feature type="compositionally biased region" description="Polar residues" evidence="6">
    <location>
        <begin position="8"/>
        <end position="23"/>
    </location>
</feature>
<evidence type="ECO:0000256" key="1">
    <source>
        <dbReference type="ARBA" id="ARBA00022670"/>
    </source>
</evidence>
<keyword evidence="5" id="KW-0175">Coiled coil</keyword>
<dbReference type="Gene3D" id="4.10.60.10">
    <property type="entry name" value="Zinc finger, CCHC-type"/>
    <property type="match status" value="1"/>
</dbReference>
<feature type="region of interest" description="Disordered" evidence="6">
    <location>
        <begin position="613"/>
        <end position="644"/>
    </location>
</feature>
<dbReference type="PROSITE" id="PS50994">
    <property type="entry name" value="INTEGRASE"/>
    <property type="match status" value="1"/>
</dbReference>
<dbReference type="InterPro" id="IPR012337">
    <property type="entry name" value="RNaseH-like_sf"/>
</dbReference>
<feature type="compositionally biased region" description="Low complexity" evidence="6">
    <location>
        <begin position="613"/>
        <end position="624"/>
    </location>
</feature>
<evidence type="ECO:0000256" key="6">
    <source>
        <dbReference type="SAM" id="MobiDB-lite"/>
    </source>
</evidence>
<name>A0ABQ5D2T1_9ASTR</name>
<dbReference type="SMART" id="SM00343">
    <property type="entry name" value="ZnF_C2HC"/>
    <property type="match status" value="1"/>
</dbReference>
<proteinExistence type="predicted"/>
<dbReference type="InterPro" id="IPR025724">
    <property type="entry name" value="GAG-pre-integrase_dom"/>
</dbReference>
<evidence type="ECO:0000256" key="3">
    <source>
        <dbReference type="ARBA" id="ARBA00022801"/>
    </source>
</evidence>
<dbReference type="InterPro" id="IPR036397">
    <property type="entry name" value="RNaseH_sf"/>
</dbReference>
<dbReference type="PANTHER" id="PTHR42648">
    <property type="entry name" value="TRANSPOSASE, PUTATIVE-RELATED"/>
    <property type="match status" value="1"/>
</dbReference>
<accession>A0ABQ5D2T1</accession>
<comment type="caution">
    <text evidence="9">The sequence shown here is derived from an EMBL/GenBank/DDBJ whole genome shotgun (WGS) entry which is preliminary data.</text>
</comment>
<evidence type="ECO:0000256" key="4">
    <source>
        <dbReference type="PROSITE-ProRule" id="PRU00047"/>
    </source>
</evidence>
<dbReference type="InterPro" id="IPR001878">
    <property type="entry name" value="Znf_CCHC"/>
</dbReference>
<dbReference type="Gene3D" id="3.30.420.10">
    <property type="entry name" value="Ribonuclease H-like superfamily/Ribonuclease H"/>
    <property type="match status" value="1"/>
</dbReference>
<dbReference type="Pfam" id="PF22936">
    <property type="entry name" value="Pol_BBD"/>
    <property type="match status" value="1"/>
</dbReference>
<dbReference type="InterPro" id="IPR036875">
    <property type="entry name" value="Znf_CCHC_sf"/>
</dbReference>
<evidence type="ECO:0000313" key="9">
    <source>
        <dbReference type="EMBL" id="GJT32657.1"/>
    </source>
</evidence>
<feature type="coiled-coil region" evidence="5">
    <location>
        <begin position="208"/>
        <end position="263"/>
    </location>
</feature>
<feature type="region of interest" description="Disordered" evidence="6">
    <location>
        <begin position="1"/>
        <end position="23"/>
    </location>
</feature>
<keyword evidence="10" id="KW-1185">Reference proteome</keyword>
<dbReference type="Proteomes" id="UP001151760">
    <property type="component" value="Unassembled WGS sequence"/>
</dbReference>
<sequence length="1607" mass="183711">MNAPKETGNVQRTLRTPSSGNTSTVQCYNCSGKGHYARNCPKPRVRDSKYFMEQMLLAKQDEAGVILTDEQNDFLFSAFISEVQSSSIDENNEPMYPTHTKIINSTIGDDQINSNIKFDSFKGNVNSGSVEKDTHVPDLCAVEKLARNAYQEAEKQQIFAQQVQKQNTHLTSQLEMYKERVRILENINKDNNYLNEFLEADERAKRYNKQAQSQLVRDRDIIRDLEKQRDKLDLDVKNYKRKNEELQKTHSILKRQMSEKEDTYHDTILDLEAKLKKNVDLILKLGNSLQGMFMLGPKPLSCNLEIPLNVRDSEDILEDAFKSQQKMTEKMNDPIVVANKQSCWTINYKKLNALYEDFVPQKELSCFEQIFNISSIPRLRSESELDELEKQNKLLKDQLLEASLKHDVELCVLINHECVDKILNADLEKVKKKSFENQEDLQARIKILKKDMEKLEDENVSLDFTVQSLIKERDNAKMEYKKLFDSIKKTRSQTQKEMDELIVHVSEKTYAYGAIRAENQNLLTTISELKKRLEKAEKGKSVNTKFDKTNGFQSLLCVTPLNKQAFKKKSDVPKTEETNVVSKPVTLQTSPTKQTRANQNTNVIRPGMYRVVTTQESQTSKTKSALSSTGMNATSRVRRPMSRDSHVAHSVLDNSKKEKKNVAVYVRKNKQEDVIPNKENVIDVDVANASKAKTLLCISCMKNVLIPCHDKCVAKHKLNVRSNIRRTFSTNSRSPKSSETTFVAPKTRFSEKKTQSKTLDTTFVVSKSKIDVESASKAKDKVVQIVLWVVDSGCSKHMTGDRSLLRNFIEKFMGTVRFGNDNFAAITGYGDYIHGNITICHVYYVEGLGHNLFSVGQFCDGDLEVAFRSNTCYVRNLEGDDLLTGGRDSNLYTISISDMAASSPVCLMSKATSTKSWLWHRRLSHLNFGTINDLTRLDLVDGLPKFKYGKDHLCSACERGKSKKASHPPKLVPSDHSKLELLHMDLCGPMRVASINGKRYILVIVDDYSRYTWVYFLRSKDETPEIIKKFIAQAQLNYKAKVCKIRTDNGTEFKNTTLKAHYEKLGIMQQFSIARTPQQNGVVERRNRTLVEAARTMLIFSRLPEFLWAEAVATTSCFRIYNRQTKMIMETIHVKFDELTAMASEHDCLEPELQRFNNHNSSAEPMNTPSKEDLDNLFGSMFEEYFEKTSSDTTINSAAQPTQVHEDSSSTSSIFVDAHEAPPVFVLYNPPSREEIKSSTTALEPSNVQNFHQVQPLTHIWTKDHPVDQVIGDTSKPVMSRQRLHTDSEVCMYALTISTIKPKNIKEAMNKCDAENIVVRNKTRLVAKGIDSRRKSIILKSHLLMLLVLSCSREEVYVSQPEGFIDLEFPDHVYRLKKALYGLKQAPRACTPMSTERMDADYKATPTDQTTYRRMIGGLMYLTASRPDIAFATFVCARYQAHPTVKHLNKVKQIFRYLRQSYNIGLWYLKDSGFELIAYSDADHAGCKDDCKSTSGGLQFLGGKLGTEYQLSMRITFTKALPKERFEYLVHCIDDCCPHLNKRYDLMDANKKVDLEHVQCPPESKILTNIHQESSGYCVFINYDFIAFQLLQSVPWIYMAQDWHTMK</sequence>
<reference evidence="9" key="2">
    <citation type="submission" date="2022-01" db="EMBL/GenBank/DDBJ databases">
        <authorList>
            <person name="Yamashiro T."/>
            <person name="Shiraishi A."/>
            <person name="Satake H."/>
            <person name="Nakayama K."/>
        </authorList>
    </citation>
    <scope>NUCLEOTIDE SEQUENCE</scope>
</reference>
<dbReference type="InterPro" id="IPR054722">
    <property type="entry name" value="PolX-like_BBD"/>
</dbReference>
<feature type="compositionally biased region" description="Polar residues" evidence="6">
    <location>
        <begin position="625"/>
        <end position="635"/>
    </location>
</feature>
<dbReference type="Pfam" id="PF00665">
    <property type="entry name" value="rve"/>
    <property type="match status" value="1"/>
</dbReference>
<dbReference type="PROSITE" id="PS50158">
    <property type="entry name" value="ZF_CCHC"/>
    <property type="match status" value="1"/>
</dbReference>
<keyword evidence="3" id="KW-0378">Hydrolase</keyword>
<dbReference type="EMBL" id="BQNB010014810">
    <property type="protein sequence ID" value="GJT32657.1"/>
    <property type="molecule type" value="Genomic_DNA"/>
</dbReference>
<evidence type="ECO:0000313" key="10">
    <source>
        <dbReference type="Proteomes" id="UP001151760"/>
    </source>
</evidence>
<dbReference type="Pfam" id="PF13976">
    <property type="entry name" value="gag_pre-integrs"/>
    <property type="match status" value="1"/>
</dbReference>
<dbReference type="InterPro" id="IPR001584">
    <property type="entry name" value="Integrase_cat-core"/>
</dbReference>
<feature type="coiled-coil region" evidence="5">
    <location>
        <begin position="438"/>
        <end position="472"/>
    </location>
</feature>
<organism evidence="9 10">
    <name type="scientific">Tanacetum coccineum</name>
    <dbReference type="NCBI Taxonomy" id="301880"/>
    <lineage>
        <taxon>Eukaryota</taxon>
        <taxon>Viridiplantae</taxon>
        <taxon>Streptophyta</taxon>
        <taxon>Embryophyta</taxon>
        <taxon>Tracheophyta</taxon>
        <taxon>Spermatophyta</taxon>
        <taxon>Magnoliopsida</taxon>
        <taxon>eudicotyledons</taxon>
        <taxon>Gunneridae</taxon>
        <taxon>Pentapetalae</taxon>
        <taxon>asterids</taxon>
        <taxon>campanulids</taxon>
        <taxon>Asterales</taxon>
        <taxon>Asteraceae</taxon>
        <taxon>Asteroideae</taxon>
        <taxon>Anthemideae</taxon>
        <taxon>Anthemidinae</taxon>
        <taxon>Tanacetum</taxon>
    </lineage>
</organism>
<dbReference type="Pfam" id="PF00098">
    <property type="entry name" value="zf-CCHC"/>
    <property type="match status" value="1"/>
</dbReference>
<evidence type="ECO:0000259" key="7">
    <source>
        <dbReference type="PROSITE" id="PS50158"/>
    </source>
</evidence>
<dbReference type="InterPro" id="IPR039537">
    <property type="entry name" value="Retrotran_Ty1/copia-like"/>
</dbReference>
<dbReference type="PANTHER" id="PTHR42648:SF18">
    <property type="entry name" value="RETROTRANSPOSON, UNCLASSIFIED-LIKE PROTEIN"/>
    <property type="match status" value="1"/>
</dbReference>
<keyword evidence="4" id="KW-0863">Zinc-finger</keyword>
<evidence type="ECO:0000256" key="2">
    <source>
        <dbReference type="ARBA" id="ARBA00022723"/>
    </source>
</evidence>
<dbReference type="Pfam" id="PF07727">
    <property type="entry name" value="RVT_2"/>
    <property type="match status" value="1"/>
</dbReference>
<protein>
    <submittedName>
        <fullName evidence="9">Retrovirus-related pol polyprotein from transposon TNT 1-94</fullName>
    </submittedName>
</protein>
<gene>
    <name evidence="9" type="ORF">Tco_0923076</name>
</gene>
<feature type="domain" description="CCHC-type" evidence="7">
    <location>
        <begin position="27"/>
        <end position="42"/>
    </location>
</feature>
<feature type="coiled-coil region" evidence="5">
    <location>
        <begin position="378"/>
        <end position="405"/>
    </location>
</feature>
<evidence type="ECO:0000256" key="5">
    <source>
        <dbReference type="SAM" id="Coils"/>
    </source>
</evidence>
<feature type="domain" description="Integrase catalytic" evidence="8">
    <location>
        <begin position="969"/>
        <end position="1143"/>
    </location>
</feature>